<keyword evidence="3" id="KW-1185">Reference proteome</keyword>
<dbReference type="PRINTS" id="PR00891">
    <property type="entry name" value="RABGDIREP"/>
</dbReference>
<dbReference type="OrthoDB" id="9446342at2759"/>
<accession>A0A1Y2B5E2</accession>
<sequence length="994" mass="109495">MHASNQAAVFGGFAVERVLGNMRDLGGWVRGFMEGGGDEALQPLVDVLEGMIGEVERVVRGRGRGEDEGVESVEVGMRVLSIGGDVGVEEIVLADPKVFLGLLGLEPSEFKFIPSAIDRPLKRRAVVTFLSNTNASQDALSYNTFNVLLTAYTYIHNKTTKFASNSDTEYIVMMRPFDIPSSHIHAITRMGARLLFIPLLNVSSTLSLNQTQKEQQQEESYTLLHLFSLTHIFDAIIYQPLSVNYFTKNPIPSLLHQLTINMPIINPDAVLPYHLITTRESTTDLESGLMAFRPNPYHASKLKELASVDTYTEKRGVGHLLKKYFEHLGGLIPIMMETRMSQFHNSSGMEKVQEVRRFQIGIGEKEVLVPVVPFRFREFDVVRKAGVLMDRVVLVSQGKGLTKQEIESRREVADLFSQAMHVVIMESKLEDGFNRVVGLLREAEWVWIFAEGIRVNQFGTPIHVLLAEWVVRGHQHAIIFSDCDGLATGSLLIRKAALKILLNQEKSNDAQNLMDLLVHKLSGHFTDVDNPGLYTYMNALSRNGLKVVHVDPNETYGELGAVLNLKETLDLSHFEGGEKVEPEDKETLESLLKESRKYCIELSPKLIFSSGDLVSTMIASNVSNYLEFRALEQHTWSGRTNSRPFRALLSQFVPAATTVASEGDSEGAEKSVEEVVDPEEGMPFIAFLEKQGLSTKSCAILFNAIGLFVGAQDRDNITKKEGVEAIKQYLGSIGRFGVTPFLSGVYGTSSEVSQAFCRVCAVHGGTYILGFKPTNVSRVSLDGESTFVVKSKDIDDDSNVELTAKWIITSPSCASKFSESLESVGIRSTVKTKRISRCVAISDTKLENIGEPGLIVIPPKENGKAGAIGLQHSANTLVSPAGKYILYLSMKSDDTSTAREDLEGILKTVLSAGSARSEEGNEMDSVAPLATVYVTQTVRDSDVQHGNDRVLVTSDWSQSISFEENIKEAKKLFESIVGKGVEFMPAVEGAGDDE</sequence>
<reference evidence="2 3" key="1">
    <citation type="submission" date="2016-07" db="EMBL/GenBank/DDBJ databases">
        <title>Pervasive Adenine N6-methylation of Active Genes in Fungi.</title>
        <authorList>
            <consortium name="DOE Joint Genome Institute"/>
            <person name="Mondo S.J."/>
            <person name="Dannebaum R.O."/>
            <person name="Kuo R.C."/>
            <person name="Labutti K."/>
            <person name="Haridas S."/>
            <person name="Kuo A."/>
            <person name="Salamov A."/>
            <person name="Ahrendt S.R."/>
            <person name="Lipzen A."/>
            <person name="Sullivan W."/>
            <person name="Andreopoulos W.B."/>
            <person name="Clum A."/>
            <person name="Lindquist E."/>
            <person name="Daum C."/>
            <person name="Ramamoorthy G.K."/>
            <person name="Gryganskyi A."/>
            <person name="Culley D."/>
            <person name="Magnuson J.K."/>
            <person name="James T.Y."/>
            <person name="O'Malley M.A."/>
            <person name="Stajich J.E."/>
            <person name="Spatafora J.W."/>
            <person name="Visel A."/>
            <person name="Grigoriev I.V."/>
        </authorList>
    </citation>
    <scope>NUCLEOTIDE SEQUENCE [LARGE SCALE GENOMIC DNA]</scope>
    <source>
        <strain evidence="2 3">JEL800</strain>
    </source>
</reference>
<dbReference type="EMBL" id="MCGO01000085">
    <property type="protein sequence ID" value="ORY29926.1"/>
    <property type="molecule type" value="Genomic_DNA"/>
</dbReference>
<dbReference type="PANTHER" id="PTHR11787">
    <property type="entry name" value="RAB GDP-DISSOCIATION INHIBITOR"/>
    <property type="match status" value="1"/>
</dbReference>
<dbReference type="InterPro" id="IPR018203">
    <property type="entry name" value="GDP_dissociation_inhibitor"/>
</dbReference>
<dbReference type="GO" id="GO:0016192">
    <property type="term" value="P:vesicle-mediated transport"/>
    <property type="evidence" value="ECO:0007669"/>
    <property type="project" value="TreeGrafter"/>
</dbReference>
<dbReference type="GO" id="GO:0005829">
    <property type="term" value="C:cytosol"/>
    <property type="evidence" value="ECO:0007669"/>
    <property type="project" value="TreeGrafter"/>
</dbReference>
<protein>
    <submittedName>
        <fullName evidence="2">Uncharacterized protein</fullName>
    </submittedName>
</protein>
<dbReference type="AlphaFoldDB" id="A0A1Y2B5E2"/>
<dbReference type="STRING" id="329046.A0A1Y2B5E2"/>
<comment type="similarity">
    <text evidence="1">Belongs to the Rab GDI family.</text>
</comment>
<dbReference type="GO" id="GO:0007264">
    <property type="term" value="P:small GTPase-mediated signal transduction"/>
    <property type="evidence" value="ECO:0007669"/>
    <property type="project" value="InterPro"/>
</dbReference>
<dbReference type="Proteomes" id="UP000193642">
    <property type="component" value="Unassembled WGS sequence"/>
</dbReference>
<evidence type="ECO:0000256" key="1">
    <source>
        <dbReference type="ARBA" id="ARBA00005593"/>
    </source>
</evidence>
<dbReference type="GO" id="GO:0005092">
    <property type="term" value="F:GDP-dissociation inhibitor activity"/>
    <property type="evidence" value="ECO:0007669"/>
    <property type="project" value="InterPro"/>
</dbReference>
<proteinExistence type="inferred from homology"/>
<dbReference type="PANTHER" id="PTHR11787:SF4">
    <property type="entry name" value="CHM, RAB ESCORT PROTEIN 1"/>
    <property type="match status" value="1"/>
</dbReference>
<dbReference type="Gene3D" id="3.50.50.60">
    <property type="entry name" value="FAD/NAD(P)-binding domain"/>
    <property type="match status" value="1"/>
</dbReference>
<dbReference type="GO" id="GO:0005968">
    <property type="term" value="C:Rab-protein geranylgeranyltransferase complex"/>
    <property type="evidence" value="ECO:0007669"/>
    <property type="project" value="TreeGrafter"/>
</dbReference>
<evidence type="ECO:0000313" key="2">
    <source>
        <dbReference type="EMBL" id="ORY29926.1"/>
    </source>
</evidence>
<gene>
    <name evidence="2" type="ORF">BCR33DRAFT_857535</name>
</gene>
<dbReference type="Pfam" id="PF00996">
    <property type="entry name" value="GDI"/>
    <property type="match status" value="2"/>
</dbReference>
<organism evidence="2 3">
    <name type="scientific">Rhizoclosmatium globosum</name>
    <dbReference type="NCBI Taxonomy" id="329046"/>
    <lineage>
        <taxon>Eukaryota</taxon>
        <taxon>Fungi</taxon>
        <taxon>Fungi incertae sedis</taxon>
        <taxon>Chytridiomycota</taxon>
        <taxon>Chytridiomycota incertae sedis</taxon>
        <taxon>Chytridiomycetes</taxon>
        <taxon>Chytridiales</taxon>
        <taxon>Chytriomycetaceae</taxon>
        <taxon>Rhizoclosmatium</taxon>
    </lineage>
</organism>
<dbReference type="SUPFAM" id="SSF51905">
    <property type="entry name" value="FAD/NAD(P)-binding domain"/>
    <property type="match status" value="1"/>
</dbReference>
<dbReference type="GO" id="GO:0005634">
    <property type="term" value="C:nucleus"/>
    <property type="evidence" value="ECO:0007669"/>
    <property type="project" value="TreeGrafter"/>
</dbReference>
<name>A0A1Y2B5E2_9FUNG</name>
<dbReference type="InterPro" id="IPR036188">
    <property type="entry name" value="FAD/NAD-bd_sf"/>
</dbReference>
<comment type="caution">
    <text evidence="2">The sequence shown here is derived from an EMBL/GenBank/DDBJ whole genome shotgun (WGS) entry which is preliminary data.</text>
</comment>
<dbReference type="Gene3D" id="3.30.519.10">
    <property type="entry name" value="Guanine Nucleotide Dissociation Inhibitor, domain 2"/>
    <property type="match status" value="2"/>
</dbReference>
<evidence type="ECO:0000313" key="3">
    <source>
        <dbReference type="Proteomes" id="UP000193642"/>
    </source>
</evidence>